<keyword evidence="6" id="KW-1278">Translocase</keyword>
<dbReference type="PANTHER" id="PTHR42711:SF5">
    <property type="entry name" value="ABC TRANSPORTER ATP-BINDING PROTEIN NATA"/>
    <property type="match status" value="1"/>
</dbReference>
<dbReference type="EMBL" id="CCDP010000001">
    <property type="protein sequence ID" value="CDQ37983.1"/>
    <property type="molecule type" value="Genomic_DNA"/>
</dbReference>
<dbReference type="AlphaFoldDB" id="A0A024Q664"/>
<dbReference type="SMART" id="SM00382">
    <property type="entry name" value="AAA"/>
    <property type="match status" value="1"/>
</dbReference>
<dbReference type="GO" id="GO:1900753">
    <property type="term" value="P:doxorubicin transport"/>
    <property type="evidence" value="ECO:0007669"/>
    <property type="project" value="InterPro"/>
</dbReference>
<feature type="domain" description="ABC transporter" evidence="9">
    <location>
        <begin position="8"/>
        <end position="236"/>
    </location>
</feature>
<dbReference type="Pfam" id="PF00005">
    <property type="entry name" value="ABC_tran"/>
    <property type="match status" value="1"/>
</dbReference>
<dbReference type="InterPro" id="IPR050763">
    <property type="entry name" value="ABC_transporter_ATP-binding"/>
</dbReference>
<dbReference type="Gene3D" id="3.40.50.300">
    <property type="entry name" value="P-loop containing nucleotide triphosphate hydrolases"/>
    <property type="match status" value="1"/>
</dbReference>
<dbReference type="eggNOG" id="COG1131">
    <property type="taxonomic scope" value="Bacteria"/>
</dbReference>
<dbReference type="Pfam" id="PF13732">
    <property type="entry name" value="DrrA1-3_C"/>
    <property type="match status" value="1"/>
</dbReference>
<reference evidence="11" key="2">
    <citation type="submission" date="2014-05" db="EMBL/GenBank/DDBJ databases">
        <title>Draft genome sequence of Virgibacillus massiliensis Vm-5.</title>
        <authorList>
            <person name="Khelaifia S."/>
            <person name="Croce O."/>
            <person name="Lagier J.C."/>
            <person name="Raoult D."/>
        </authorList>
    </citation>
    <scope>NUCLEOTIDE SEQUENCE [LARGE SCALE GENOMIC DNA]</scope>
    <source>
        <strain evidence="11">Vm-5</strain>
    </source>
</reference>
<keyword evidence="11" id="KW-1185">Reference proteome</keyword>
<evidence type="ECO:0000256" key="7">
    <source>
        <dbReference type="ARBA" id="ARBA00023136"/>
    </source>
</evidence>
<dbReference type="PROSITE" id="PS50893">
    <property type="entry name" value="ABC_TRANSPORTER_2"/>
    <property type="match status" value="1"/>
</dbReference>
<dbReference type="RefSeq" id="WP_021290144.1">
    <property type="nucleotide sequence ID" value="NZ_BNER01000001.1"/>
</dbReference>
<dbReference type="InterPro" id="IPR025302">
    <property type="entry name" value="DrrA1/2-like_C"/>
</dbReference>
<dbReference type="GO" id="GO:0043215">
    <property type="term" value="P:daunorubicin transport"/>
    <property type="evidence" value="ECO:0007669"/>
    <property type="project" value="InterPro"/>
</dbReference>
<sequence length="317" mass="34701">MIQTNTAIAVKGLKKSYKNLNVLKDIDFTVQKGSIFALLGSNGAGKTTTVKILTTLLLPDKGSPEICGFDVIRQPDQVREKISLTGQSTAVDPVLTGRENLRMIGKLRHLPDANRQADELLEQVQLLDAADQKVATYSGGMQRRLDLAMGLIGGPSVIFLDEPTTGLDPQSRKALWQIIKDLADSGITVFLTTQYLEEADQLADHIAILNDGEIIAEGTAAELKKLLPHGHIELKFSDEKELQLARNLLIQYNISLSKENPTMTITTDGSIQQMTAILSQLDHADITVTEFSQKKPTLEDVFLAMIGENHGEENALC</sequence>
<dbReference type="GO" id="GO:0005886">
    <property type="term" value="C:plasma membrane"/>
    <property type="evidence" value="ECO:0007669"/>
    <property type="project" value="UniProtKB-SubCell"/>
</dbReference>
<name>A0A024Q664_9BACI</name>
<dbReference type="GO" id="GO:0005524">
    <property type="term" value="F:ATP binding"/>
    <property type="evidence" value="ECO:0007669"/>
    <property type="project" value="UniProtKB-KW"/>
</dbReference>
<dbReference type="InterPro" id="IPR017871">
    <property type="entry name" value="ABC_transporter-like_CS"/>
</dbReference>
<dbReference type="NCBIfam" id="TIGR01188">
    <property type="entry name" value="drrA"/>
    <property type="match status" value="1"/>
</dbReference>
<evidence type="ECO:0000313" key="11">
    <source>
        <dbReference type="Proteomes" id="UP000028875"/>
    </source>
</evidence>
<keyword evidence="4" id="KW-0547">Nucleotide-binding</keyword>
<dbReference type="PROSITE" id="PS00211">
    <property type="entry name" value="ABC_TRANSPORTER_1"/>
    <property type="match status" value="1"/>
</dbReference>
<comment type="caution">
    <text evidence="10">The sequence shown here is derived from an EMBL/GenBank/DDBJ whole genome shotgun (WGS) entry which is preliminary data.</text>
</comment>
<evidence type="ECO:0000256" key="8">
    <source>
        <dbReference type="ARBA" id="ARBA00049985"/>
    </source>
</evidence>
<keyword evidence="5 10" id="KW-0067">ATP-binding</keyword>
<evidence type="ECO:0000313" key="10">
    <source>
        <dbReference type="EMBL" id="CDQ37983.1"/>
    </source>
</evidence>
<gene>
    <name evidence="10" type="primary">drrA_2</name>
    <name evidence="10" type="ORF">BN990_00249</name>
</gene>
<evidence type="ECO:0000256" key="1">
    <source>
        <dbReference type="ARBA" id="ARBA00004413"/>
    </source>
</evidence>
<dbReference type="InterPro" id="IPR003593">
    <property type="entry name" value="AAA+_ATPase"/>
</dbReference>
<dbReference type="InterPro" id="IPR005894">
    <property type="entry name" value="DrrA"/>
</dbReference>
<comment type="subcellular location">
    <subcellularLocation>
        <location evidence="1">Cell membrane</location>
        <topology evidence="1">Peripheral membrane protein</topology>
        <orientation evidence="1">Cytoplasmic side</orientation>
    </subcellularLocation>
</comment>
<evidence type="ECO:0000256" key="5">
    <source>
        <dbReference type="ARBA" id="ARBA00022840"/>
    </source>
</evidence>
<evidence type="ECO:0000256" key="6">
    <source>
        <dbReference type="ARBA" id="ARBA00022967"/>
    </source>
</evidence>
<dbReference type="STRING" id="1462526.BN990_00249"/>
<keyword evidence="7" id="KW-0472">Membrane</keyword>
<keyword evidence="2" id="KW-0813">Transport</keyword>
<dbReference type="InterPro" id="IPR003439">
    <property type="entry name" value="ABC_transporter-like_ATP-bd"/>
</dbReference>
<evidence type="ECO:0000259" key="9">
    <source>
        <dbReference type="PROSITE" id="PS50893"/>
    </source>
</evidence>
<proteinExistence type="inferred from homology"/>
<dbReference type="InterPro" id="IPR027417">
    <property type="entry name" value="P-loop_NTPase"/>
</dbReference>
<dbReference type="OrthoDB" id="9804819at2"/>
<evidence type="ECO:0000256" key="3">
    <source>
        <dbReference type="ARBA" id="ARBA00022475"/>
    </source>
</evidence>
<dbReference type="SUPFAM" id="SSF52540">
    <property type="entry name" value="P-loop containing nucleoside triphosphate hydrolases"/>
    <property type="match status" value="1"/>
</dbReference>
<evidence type="ECO:0000256" key="2">
    <source>
        <dbReference type="ARBA" id="ARBA00022448"/>
    </source>
</evidence>
<reference evidence="10 11" key="1">
    <citation type="submission" date="2014-03" db="EMBL/GenBank/DDBJ databases">
        <authorList>
            <person name="Urmite Genomes U."/>
        </authorList>
    </citation>
    <scope>NUCLEOTIDE SEQUENCE [LARGE SCALE GENOMIC DNA]</scope>
    <source>
        <strain evidence="10 11">Vm-5</strain>
    </source>
</reference>
<organism evidence="10 11">
    <name type="scientific">Virgibacillus massiliensis</name>
    <dbReference type="NCBI Taxonomy" id="1462526"/>
    <lineage>
        <taxon>Bacteria</taxon>
        <taxon>Bacillati</taxon>
        <taxon>Bacillota</taxon>
        <taxon>Bacilli</taxon>
        <taxon>Bacillales</taxon>
        <taxon>Bacillaceae</taxon>
        <taxon>Virgibacillus</taxon>
    </lineage>
</organism>
<comment type="similarity">
    <text evidence="8">Belongs to the ABC transporter superfamily. Drug exporter-1 (DrugE1) (TC 3.A.1.105) family.</text>
</comment>
<evidence type="ECO:0000256" key="4">
    <source>
        <dbReference type="ARBA" id="ARBA00022741"/>
    </source>
</evidence>
<dbReference type="FunFam" id="3.40.50.300:FF:000589">
    <property type="entry name" value="ABC transporter, ATP-binding subunit"/>
    <property type="match status" value="1"/>
</dbReference>
<dbReference type="Proteomes" id="UP000028875">
    <property type="component" value="Unassembled WGS sequence"/>
</dbReference>
<accession>A0A024Q664</accession>
<dbReference type="GO" id="GO:0016887">
    <property type="term" value="F:ATP hydrolysis activity"/>
    <property type="evidence" value="ECO:0007669"/>
    <property type="project" value="InterPro"/>
</dbReference>
<protein>
    <submittedName>
        <fullName evidence="10">Daunorubicin/doxorubicin resistance ATP-binding protein DrrA</fullName>
    </submittedName>
</protein>
<dbReference type="PANTHER" id="PTHR42711">
    <property type="entry name" value="ABC TRANSPORTER ATP-BINDING PROTEIN"/>
    <property type="match status" value="1"/>
</dbReference>
<keyword evidence="3" id="KW-1003">Cell membrane</keyword>